<evidence type="ECO:0000259" key="3">
    <source>
        <dbReference type="PROSITE" id="PS50076"/>
    </source>
</evidence>
<reference evidence="4 5" key="2">
    <citation type="journal article" date="2011" name="Genome Res.">
        <title>Chromosome and gene copy number variation allow major structural change between species and strains of Leishmania.</title>
        <authorList>
            <person name="Rogers M.B."/>
            <person name="Hilley J.D."/>
            <person name="Dickens N.J."/>
            <person name="Wilkes J."/>
            <person name="Bates P.A."/>
            <person name="Depledge D.P."/>
            <person name="Harris D."/>
            <person name="Her Y."/>
            <person name="Herzyk P."/>
            <person name="Imamura H."/>
            <person name="Otto T.D."/>
            <person name="Sanders M."/>
            <person name="Seeger K."/>
            <person name="Dujardin J.C."/>
            <person name="Berriman M."/>
            <person name="Smith D.F."/>
            <person name="Hertz-Fowler C."/>
            <person name="Mottram J.C."/>
        </authorList>
    </citation>
    <scope>NUCLEOTIDE SEQUENCE [LARGE SCALE GENOMIC DNA]</scope>
    <source>
        <strain evidence="4 5">JPCM5</strain>
    </source>
</reference>
<dbReference type="Gene3D" id="1.10.287.110">
    <property type="entry name" value="DnaJ domain"/>
    <property type="match status" value="1"/>
</dbReference>
<dbReference type="PROSITE" id="PS50076">
    <property type="entry name" value="DNAJ_2"/>
    <property type="match status" value="1"/>
</dbReference>
<dbReference type="OMA" id="NMYGQYY"/>
<evidence type="ECO:0000256" key="1">
    <source>
        <dbReference type="SAM" id="MobiDB-lite"/>
    </source>
</evidence>
<sequence>MRLPSLPFRTCLTPSAATTMTARTGYHLKRASCAAAVFFHSSHRCCAAVGAASLCRVSLPCHPLLLLMAMHSDAATISPAVASPQRLRGHTTSARVSRSLPPLSLTSSLSHASSSSAHRCPPIEAFTASGGHSAMAACCMARRHASTGRRPTFTEIAEALQVLEVSIDVDPKALKKRYRELVKKNHPDAGGEEATMARVTVAYERLSELTNREREEFKLQKKMFHSGSGASSAASRRYRPSPPGGFGYAAPDEPFQAQAANMYGQYYQQDANNAYHRAHDKGHNGYWNHFHNRGGSGGFAENPFTSRSPFSMYAQAQRARFMPPGSLLIQGLVVYLVLSTMFLFAYRSYRDWRHDDGWRMSESLARHEQMEELHRIRQEMNERARAMQHLDDEDATAASYRSRQYVGESPTARAYEYARQRRIQMMQEQQETAANLPELRGWPRIGEDKGRIIKRAQDPSGIVFFEPRKEDSRRRQIENHRRGSGFTRASSNESPPPQLNEAAQVPLCDAATAAAATASSLAADSSAPLPPEANVSSVVVKPVGSEQEAQAVMRGIFGDLRKIVS</sequence>
<dbReference type="CDD" id="cd06257">
    <property type="entry name" value="DnaJ"/>
    <property type="match status" value="1"/>
</dbReference>
<dbReference type="SMR" id="A4HTA4"/>
<dbReference type="VEuPathDB" id="TriTrypDB:LINF_070013700"/>
<evidence type="ECO:0000313" key="4">
    <source>
        <dbReference type="EMBL" id="CAM65652.1"/>
    </source>
</evidence>
<dbReference type="KEGG" id="lif:LINJ_07_0890"/>
<feature type="transmembrane region" description="Helical" evidence="2">
    <location>
        <begin position="327"/>
        <end position="346"/>
    </location>
</feature>
<dbReference type="Pfam" id="PF00226">
    <property type="entry name" value="DnaJ"/>
    <property type="match status" value="1"/>
</dbReference>
<dbReference type="SUPFAM" id="SSF46565">
    <property type="entry name" value="Chaperone J-domain"/>
    <property type="match status" value="1"/>
</dbReference>
<feature type="compositionally biased region" description="Basic and acidic residues" evidence="1">
    <location>
        <begin position="466"/>
        <end position="481"/>
    </location>
</feature>
<keyword evidence="2" id="KW-0472">Membrane</keyword>
<dbReference type="InParanoid" id="A4HTA4"/>
<accession>A4HTA4</accession>
<gene>
    <name evidence="4" type="ORF">LINJ_07_0890</name>
</gene>
<keyword evidence="2" id="KW-1133">Transmembrane helix</keyword>
<dbReference type="Proteomes" id="UP000008153">
    <property type="component" value="Chromosome 7"/>
</dbReference>
<organism evidence="4 5">
    <name type="scientific">Leishmania infantum</name>
    <dbReference type="NCBI Taxonomy" id="5671"/>
    <lineage>
        <taxon>Eukaryota</taxon>
        <taxon>Discoba</taxon>
        <taxon>Euglenozoa</taxon>
        <taxon>Kinetoplastea</taxon>
        <taxon>Metakinetoplastina</taxon>
        <taxon>Trypanosomatida</taxon>
        <taxon>Trypanosomatidae</taxon>
        <taxon>Leishmaniinae</taxon>
        <taxon>Leishmania</taxon>
    </lineage>
</organism>
<proteinExistence type="predicted"/>
<evidence type="ECO:0000256" key="2">
    <source>
        <dbReference type="SAM" id="Phobius"/>
    </source>
</evidence>
<dbReference type="InterPro" id="IPR036869">
    <property type="entry name" value="J_dom_sf"/>
</dbReference>
<dbReference type="InterPro" id="IPR001623">
    <property type="entry name" value="DnaJ_domain"/>
</dbReference>
<dbReference type="eggNOG" id="ENOG502RYUV">
    <property type="taxonomic scope" value="Eukaryota"/>
</dbReference>
<dbReference type="AlphaFoldDB" id="A4HTA4"/>
<name>A4HTA4_LEIIN</name>
<protein>
    <recommendedName>
        <fullName evidence="3">J domain-containing protein</fullName>
    </recommendedName>
</protein>
<feature type="region of interest" description="Disordered" evidence="1">
    <location>
        <begin position="466"/>
        <end position="500"/>
    </location>
</feature>
<feature type="domain" description="J" evidence="3">
    <location>
        <begin position="158"/>
        <end position="221"/>
    </location>
</feature>
<dbReference type="RefSeq" id="XP_001463295.1">
    <property type="nucleotide sequence ID" value="XM_001463258.1"/>
</dbReference>
<evidence type="ECO:0000313" key="5">
    <source>
        <dbReference type="Proteomes" id="UP000008153"/>
    </source>
</evidence>
<dbReference type="GeneID" id="5066695"/>
<keyword evidence="5" id="KW-1185">Reference proteome</keyword>
<dbReference type="EMBL" id="FR796439">
    <property type="protein sequence ID" value="CAM65652.1"/>
    <property type="molecule type" value="Genomic_DNA"/>
</dbReference>
<dbReference type="SMART" id="SM00271">
    <property type="entry name" value="DnaJ"/>
    <property type="match status" value="1"/>
</dbReference>
<keyword evidence="2" id="KW-0812">Transmembrane</keyword>
<reference evidence="4 5" key="1">
    <citation type="journal article" date="2007" name="Nat. Genet.">
        <title>Comparative genomic analysis of three Leishmania species that cause diverse human disease.</title>
        <authorList>
            <person name="Peacock C.S."/>
            <person name="Seeger K."/>
            <person name="Harris D."/>
            <person name="Murphy L."/>
            <person name="Ruiz J.C."/>
            <person name="Quail M.A."/>
            <person name="Peters N."/>
            <person name="Adlem E."/>
            <person name="Tivey A."/>
            <person name="Aslett M."/>
            <person name="Kerhornou A."/>
            <person name="Ivens A."/>
            <person name="Fraser A."/>
            <person name="Rajandream M.A."/>
            <person name="Carver T."/>
            <person name="Norbertczak H."/>
            <person name="Chillingworth T."/>
            <person name="Hance Z."/>
            <person name="Jagels K."/>
            <person name="Moule S."/>
            <person name="Ormond D."/>
            <person name="Rutter S."/>
            <person name="Squares R."/>
            <person name="Whitehead S."/>
            <person name="Rabbinowitsch E."/>
            <person name="Arrowsmith C."/>
            <person name="White B."/>
            <person name="Thurston S."/>
            <person name="Bringaud F."/>
            <person name="Baldauf S.L."/>
            <person name="Faulconbridge A."/>
            <person name="Jeffares D."/>
            <person name="Depledge D.P."/>
            <person name="Oyola S.O."/>
            <person name="Hilley J.D."/>
            <person name="Brito L.O."/>
            <person name="Tosi L.R."/>
            <person name="Barrell B."/>
            <person name="Cruz A.K."/>
            <person name="Mottram J.C."/>
            <person name="Smith D.F."/>
            <person name="Berriman M."/>
        </authorList>
    </citation>
    <scope>NUCLEOTIDE SEQUENCE [LARGE SCALE GENOMIC DNA]</scope>
    <source>
        <strain evidence="4 5">JPCM5</strain>
    </source>
</reference>